<proteinExistence type="predicted"/>
<keyword evidence="1" id="KW-0472">Membrane</keyword>
<keyword evidence="3" id="KW-1185">Reference proteome</keyword>
<dbReference type="Proteomes" id="UP000182915">
    <property type="component" value="Chromosome I"/>
</dbReference>
<evidence type="ECO:0000313" key="3">
    <source>
        <dbReference type="Proteomes" id="UP000182915"/>
    </source>
</evidence>
<dbReference type="EMBL" id="LT629971">
    <property type="protein sequence ID" value="SEH48545.1"/>
    <property type="molecule type" value="Genomic_DNA"/>
</dbReference>
<feature type="transmembrane region" description="Helical" evidence="1">
    <location>
        <begin position="6"/>
        <end position="25"/>
    </location>
</feature>
<keyword evidence="1" id="KW-1133">Transmembrane helix</keyword>
<dbReference type="AlphaFoldDB" id="A0A1H6IQK0"/>
<organism evidence="2 3">
    <name type="scientific">Mycolicibacterium rutilum</name>
    <name type="common">Mycobacterium rutilum</name>
    <dbReference type="NCBI Taxonomy" id="370526"/>
    <lineage>
        <taxon>Bacteria</taxon>
        <taxon>Bacillati</taxon>
        <taxon>Actinomycetota</taxon>
        <taxon>Actinomycetes</taxon>
        <taxon>Mycobacteriales</taxon>
        <taxon>Mycobacteriaceae</taxon>
        <taxon>Mycolicibacterium</taxon>
    </lineage>
</organism>
<dbReference type="STRING" id="370526.SAMN04489835_0369"/>
<gene>
    <name evidence="2" type="ORF">SAMN04489835_0369</name>
</gene>
<evidence type="ECO:0000313" key="2">
    <source>
        <dbReference type="EMBL" id="SEH48545.1"/>
    </source>
</evidence>
<name>A0A1H6IQK0_MYCRU</name>
<sequence>MSTEMIIRLVIVGLVAAALVVGFALDEKTYRD</sequence>
<accession>A0A1H6IQK0</accession>
<keyword evidence="1" id="KW-0812">Transmembrane</keyword>
<reference evidence="3" key="1">
    <citation type="submission" date="2016-10" db="EMBL/GenBank/DDBJ databases">
        <authorList>
            <person name="Varghese N."/>
            <person name="Submissions S."/>
        </authorList>
    </citation>
    <scope>NUCLEOTIDE SEQUENCE [LARGE SCALE GENOMIC DNA]</scope>
    <source>
        <strain evidence="3">DSM 45405</strain>
    </source>
</reference>
<evidence type="ECO:0000256" key="1">
    <source>
        <dbReference type="SAM" id="Phobius"/>
    </source>
</evidence>
<protein>
    <submittedName>
        <fullName evidence="2">Uncharacterized protein</fullName>
    </submittedName>
</protein>